<accession>A0A2P6P320</accession>
<protein>
    <submittedName>
        <fullName evidence="8">Putative chromatin regulator PHD family</fullName>
    </submittedName>
</protein>
<name>A0A2P6P320_ROSCH</name>
<sequence length="618" mass="68277">MGGPCDICGGYTDRGNAFENLIVTCCKCRIAREHLYCMRAKISYCNWDKWACESCTKEEGTLCSKSSIKGDPVPLSADIADYDGRHFASPSKNSGWQAHSSRQKAVKSGKVRYITHEEVQQLANTKSTSPQKTSIVVKTVASKPPLSRVNAPPDVTWPKHSRPPNRQSISISEKGSPFSISQTVTRPRRGRPPKKQSISISEKGSPFSSSQTVMRPRCGRPRKMLSISKINHQASQIIKHSQENWSPGTHTKGHVIKEKPMDGSVLSRGAETSSRKIMKEPNTLSCTPSPSPSPSRHSSLNMSSGGETSAAEHNHTDGEERNLLNIFSSLHLYHASLPALHATWKGGFFIFDADTPAQFIGGFQAQLPCKVRRRAYDLSQKMPAVLRATLLPRLHLWDDPFQNECPELKDVALYFFPDDNIASSRETYASLFEVMDTKSSVLRIYFDGVDAAELLIYTSKQLRLDLLDTVTCPKTQNFLWGIFRSGSNCQADIDDSATIADMEVDMVGGKMVGSVDVVVSKDSSTPCRMSEQPRMTAVQQLLCITKQEHSSYQNRMRLLDTAIKQLLGVKSEEPKDSDTSASSAAMETTIALQQAMLEKDNDEMVGTSSTTDHADNQS</sequence>
<feature type="compositionally biased region" description="Polar residues" evidence="6">
    <location>
        <begin position="164"/>
        <end position="185"/>
    </location>
</feature>
<comment type="caution">
    <text evidence="8">The sequence shown here is derived from an EMBL/GenBank/DDBJ whole genome shotgun (WGS) entry which is preliminary data.</text>
</comment>
<keyword evidence="4" id="KW-0805">Transcription regulation</keyword>
<feature type="compositionally biased region" description="Low complexity" evidence="6">
    <location>
        <begin position="294"/>
        <end position="304"/>
    </location>
</feature>
<evidence type="ECO:0000256" key="5">
    <source>
        <dbReference type="ARBA" id="ARBA00023163"/>
    </source>
</evidence>
<dbReference type="PANTHER" id="PTHR33304:SF36">
    <property type="entry name" value="GB|AAF26970.1-RELATED"/>
    <property type="match status" value="1"/>
</dbReference>
<keyword evidence="3" id="KW-0862">Zinc</keyword>
<dbReference type="PANTHER" id="PTHR33304">
    <property type="match status" value="1"/>
</dbReference>
<dbReference type="Gramene" id="PRQ16326">
    <property type="protein sequence ID" value="PRQ16326"/>
    <property type="gene ID" value="RchiOBHm_Chr7g0183021"/>
</dbReference>
<keyword evidence="9" id="KW-1185">Reference proteome</keyword>
<organism evidence="8 9">
    <name type="scientific">Rosa chinensis</name>
    <name type="common">China rose</name>
    <dbReference type="NCBI Taxonomy" id="74649"/>
    <lineage>
        <taxon>Eukaryota</taxon>
        <taxon>Viridiplantae</taxon>
        <taxon>Streptophyta</taxon>
        <taxon>Embryophyta</taxon>
        <taxon>Tracheophyta</taxon>
        <taxon>Spermatophyta</taxon>
        <taxon>Magnoliopsida</taxon>
        <taxon>eudicotyledons</taxon>
        <taxon>Gunneridae</taxon>
        <taxon>Pentapetalae</taxon>
        <taxon>rosids</taxon>
        <taxon>fabids</taxon>
        <taxon>Rosales</taxon>
        <taxon>Rosaceae</taxon>
        <taxon>Rosoideae</taxon>
        <taxon>Rosoideae incertae sedis</taxon>
        <taxon>Rosa</taxon>
    </lineage>
</organism>
<feature type="domain" description="AIPP2-like SPOC-like" evidence="7">
    <location>
        <begin position="344"/>
        <end position="483"/>
    </location>
</feature>
<feature type="region of interest" description="Disordered" evidence="6">
    <location>
        <begin position="596"/>
        <end position="618"/>
    </location>
</feature>
<dbReference type="AlphaFoldDB" id="A0A2P6P320"/>
<dbReference type="GO" id="GO:0008270">
    <property type="term" value="F:zinc ion binding"/>
    <property type="evidence" value="ECO:0007669"/>
    <property type="project" value="UniProtKB-KW"/>
</dbReference>
<dbReference type="InterPro" id="IPR049914">
    <property type="entry name" value="PHD1-3/5-6"/>
</dbReference>
<dbReference type="Pfam" id="PF23121">
    <property type="entry name" value="SPOC_AIPP2"/>
    <property type="match status" value="1"/>
</dbReference>
<dbReference type="GO" id="GO:0140566">
    <property type="term" value="F:histone reader activity"/>
    <property type="evidence" value="ECO:0007669"/>
    <property type="project" value="InterPro"/>
</dbReference>
<proteinExistence type="predicted"/>
<evidence type="ECO:0000313" key="8">
    <source>
        <dbReference type="EMBL" id="PRQ16326.1"/>
    </source>
</evidence>
<dbReference type="OrthoDB" id="1182025at2759"/>
<evidence type="ECO:0000256" key="4">
    <source>
        <dbReference type="ARBA" id="ARBA00023015"/>
    </source>
</evidence>
<evidence type="ECO:0000256" key="3">
    <source>
        <dbReference type="ARBA" id="ARBA00022833"/>
    </source>
</evidence>
<keyword evidence="1" id="KW-0479">Metal-binding</keyword>
<keyword evidence="5" id="KW-0804">Transcription</keyword>
<reference evidence="8 9" key="1">
    <citation type="journal article" date="2018" name="Nat. Genet.">
        <title>The Rosa genome provides new insights in the design of modern roses.</title>
        <authorList>
            <person name="Bendahmane M."/>
        </authorList>
    </citation>
    <scope>NUCLEOTIDE SEQUENCE [LARGE SCALE GENOMIC DNA]</scope>
    <source>
        <strain evidence="9">cv. Old Blush</strain>
    </source>
</reference>
<keyword evidence="2" id="KW-0863">Zinc-finger</keyword>
<dbReference type="EMBL" id="PDCK01000045">
    <property type="protein sequence ID" value="PRQ16326.1"/>
    <property type="molecule type" value="Genomic_DNA"/>
</dbReference>
<feature type="region of interest" description="Disordered" evidence="6">
    <location>
        <begin position="140"/>
        <end position="218"/>
    </location>
</feature>
<dbReference type="GO" id="GO:0034244">
    <property type="term" value="P:negative regulation of transcription elongation by RNA polymerase II"/>
    <property type="evidence" value="ECO:0007669"/>
    <property type="project" value="InterPro"/>
</dbReference>
<dbReference type="Proteomes" id="UP000238479">
    <property type="component" value="Chromosome 7"/>
</dbReference>
<evidence type="ECO:0000256" key="6">
    <source>
        <dbReference type="SAM" id="MobiDB-lite"/>
    </source>
</evidence>
<dbReference type="InterPro" id="IPR056280">
    <property type="entry name" value="AIPP2-like_SPOC"/>
</dbReference>
<gene>
    <name evidence="8" type="ORF">RchiOBHm_Chr7g0183021</name>
</gene>
<evidence type="ECO:0000256" key="1">
    <source>
        <dbReference type="ARBA" id="ARBA00022723"/>
    </source>
</evidence>
<evidence type="ECO:0000259" key="7">
    <source>
        <dbReference type="Pfam" id="PF23121"/>
    </source>
</evidence>
<feature type="region of interest" description="Disordered" evidence="6">
    <location>
        <begin position="239"/>
        <end position="316"/>
    </location>
</feature>
<evidence type="ECO:0000313" key="9">
    <source>
        <dbReference type="Proteomes" id="UP000238479"/>
    </source>
</evidence>
<feature type="compositionally biased region" description="Polar residues" evidence="6">
    <location>
        <begin position="239"/>
        <end position="249"/>
    </location>
</feature>
<evidence type="ECO:0000256" key="2">
    <source>
        <dbReference type="ARBA" id="ARBA00022771"/>
    </source>
</evidence>
<feature type="compositionally biased region" description="Polar residues" evidence="6">
    <location>
        <begin position="196"/>
        <end position="213"/>
    </location>
</feature>
<dbReference type="OMA" id="ERPNKSE"/>